<keyword evidence="3" id="KW-1185">Reference proteome</keyword>
<feature type="coiled-coil region" evidence="1">
    <location>
        <begin position="236"/>
        <end position="284"/>
    </location>
</feature>
<name>A0ABV2NLC0_9HYPH</name>
<keyword evidence="1" id="KW-0175">Coiled coil</keyword>
<dbReference type="EMBL" id="JBEPNW010000002">
    <property type="protein sequence ID" value="MET3867228.1"/>
    <property type="molecule type" value="Genomic_DNA"/>
</dbReference>
<dbReference type="InterPro" id="IPR027417">
    <property type="entry name" value="P-loop_NTPase"/>
</dbReference>
<accession>A0ABV2NLC0</accession>
<dbReference type="Gene3D" id="3.40.50.300">
    <property type="entry name" value="P-loop containing nucleotide triphosphate hydrolases"/>
    <property type="match status" value="1"/>
</dbReference>
<reference evidence="2 3" key="1">
    <citation type="submission" date="2024-06" db="EMBL/GenBank/DDBJ databases">
        <title>Genomics of switchgrass bacterial isolates.</title>
        <authorList>
            <person name="Shade A."/>
        </authorList>
    </citation>
    <scope>NUCLEOTIDE SEQUENCE [LARGE SCALE GENOMIC DNA]</scope>
    <source>
        <strain evidence="2 3">PvP084</strain>
    </source>
</reference>
<organism evidence="2 3">
    <name type="scientific">Methylobacterium radiotolerans</name>
    <dbReference type="NCBI Taxonomy" id="31998"/>
    <lineage>
        <taxon>Bacteria</taxon>
        <taxon>Pseudomonadati</taxon>
        <taxon>Pseudomonadota</taxon>
        <taxon>Alphaproteobacteria</taxon>
        <taxon>Hyphomicrobiales</taxon>
        <taxon>Methylobacteriaceae</taxon>
        <taxon>Methylobacterium</taxon>
    </lineage>
</organism>
<sequence>MSSRRFLLRRMAFTGSAVPVSDLDFVPGINLVWGASSAGKSFVLAALDFMLGAGSLPEIRFLNGYERGWLTLDLPTSGRVTLARAVSGGHFDLYDGDVDPRDPGQPIRTLSADHKATRNLSISAFLLGELGIGDKLIDRTLNAEKNTFTFRHFAPYVLTDETSMMAERSPTEIDPRAGDTFNKNVFKFLLTGIDGSSTVTMEKSETQRRGNAGKLELIVELLAAAEEELAQGWPDASSLEGQEERIEEAIKAVSAEAATRQDRLDSLRSERREAMEAVASLEDRLTEITLTLGRFDLLAAVYASDVARLASLAEGGAALLAGSRRPCPHCGADPEHQRHSHGLDEIGRTHVAVEAEIAKIRSEQDELRRTVADLLGRQDTLGASLSGWNAEVGKIDRAIEAELPLESSIRFSYERHDRERERIRRGLSVQRRIDDLQARKREIEAFKPTSLPRGSVVPGVSGSVGDEFAADVQTILRAWQFPGPPRVSFDSKKHDILLNGENRRGNGKGVRGLMQAAFKIGVLVYCRRHGLPHPGIIALDSPLLSFRDPHTSKYGELSEDERVLSETQLKHRFYDYLIRTAGSVQYVIIENDAPPIDLGPDARITIFAGERGVGDRKGFFRV</sequence>
<dbReference type="SUPFAM" id="SSF52540">
    <property type="entry name" value="P-loop containing nucleoside triphosphate hydrolases"/>
    <property type="match status" value="1"/>
</dbReference>
<dbReference type="Proteomes" id="UP001549119">
    <property type="component" value="Unassembled WGS sequence"/>
</dbReference>
<protein>
    <submittedName>
        <fullName evidence="2">Nucleic acid-binding Zn-ribbon protein</fullName>
    </submittedName>
</protein>
<evidence type="ECO:0000313" key="3">
    <source>
        <dbReference type="Proteomes" id="UP001549119"/>
    </source>
</evidence>
<gene>
    <name evidence="2" type="ORF">ABIC20_004537</name>
</gene>
<dbReference type="RefSeq" id="WP_063110593.1">
    <property type="nucleotide sequence ID" value="NZ_JBEPNV010000001.1"/>
</dbReference>
<evidence type="ECO:0000256" key="1">
    <source>
        <dbReference type="SAM" id="Coils"/>
    </source>
</evidence>
<comment type="caution">
    <text evidence="2">The sequence shown here is derived from an EMBL/GenBank/DDBJ whole genome shotgun (WGS) entry which is preliminary data.</text>
</comment>
<evidence type="ECO:0000313" key="2">
    <source>
        <dbReference type="EMBL" id="MET3867228.1"/>
    </source>
</evidence>
<proteinExistence type="predicted"/>